<evidence type="ECO:0000256" key="1">
    <source>
        <dbReference type="ARBA" id="ARBA00004370"/>
    </source>
</evidence>
<evidence type="ECO:0000256" key="2">
    <source>
        <dbReference type="ARBA" id="ARBA00022692"/>
    </source>
</evidence>
<evidence type="ECO:0000313" key="8">
    <source>
        <dbReference type="EMBL" id="GMI22396.1"/>
    </source>
</evidence>
<organism evidence="8 9">
    <name type="scientific">Triparma columacea</name>
    <dbReference type="NCBI Taxonomy" id="722753"/>
    <lineage>
        <taxon>Eukaryota</taxon>
        <taxon>Sar</taxon>
        <taxon>Stramenopiles</taxon>
        <taxon>Ochrophyta</taxon>
        <taxon>Bolidophyceae</taxon>
        <taxon>Parmales</taxon>
        <taxon>Triparmaceae</taxon>
        <taxon>Triparma</taxon>
    </lineage>
</organism>
<sequence>MSLLLGQIFFPALCLGTGGLGFWQSKRYFEKIEMIEKQEALLSAPPSSDLSSVDTSDGLSRRINLRGRYIHSKECVLGPRGPPPGALAQDGPMSGRGGGGLASSPQGFYVYTPLMLVDGGVVMVNRGWDSVSHENDSYNRPEGVVDLTAVTSSTEKGGMFSPPPISPFLKDNGRPQPTLLWLEEGAVRSVSGVDEAKEPRLRVFKEVARGGGGGGGGRRELVRPTAEQAVEFKVGPETHAGYAATWFSLSAAGVIMTRKLLRTAKV</sequence>
<keyword evidence="2" id="KW-0812">Transmembrane</keyword>
<dbReference type="AlphaFoldDB" id="A0A9W7FXD4"/>
<comment type="caution">
    <text evidence="8">The sequence shown here is derived from an EMBL/GenBank/DDBJ whole genome shotgun (WGS) entry which is preliminary data.</text>
</comment>
<feature type="signal peptide" evidence="7">
    <location>
        <begin position="1"/>
        <end position="16"/>
    </location>
</feature>
<proteinExistence type="inferred from homology"/>
<reference evidence="9" key="1">
    <citation type="journal article" date="2023" name="Commun. Biol.">
        <title>Genome analysis of Parmales, the sister group of diatoms, reveals the evolutionary specialization of diatoms from phago-mixotrophs to photoautotrophs.</title>
        <authorList>
            <person name="Ban H."/>
            <person name="Sato S."/>
            <person name="Yoshikawa S."/>
            <person name="Yamada K."/>
            <person name="Nakamura Y."/>
            <person name="Ichinomiya M."/>
            <person name="Sato N."/>
            <person name="Blanc-Mathieu R."/>
            <person name="Endo H."/>
            <person name="Kuwata A."/>
            <person name="Ogata H."/>
        </authorList>
    </citation>
    <scope>NUCLEOTIDE SEQUENCE [LARGE SCALE GENOMIC DNA]</scope>
</reference>
<keyword evidence="5" id="KW-0999">Mitochondrion inner membrane</keyword>
<dbReference type="OrthoDB" id="10040024at2759"/>
<dbReference type="InterPro" id="IPR002994">
    <property type="entry name" value="Surf1/Shy1"/>
</dbReference>
<evidence type="ECO:0000256" key="7">
    <source>
        <dbReference type="SAM" id="SignalP"/>
    </source>
</evidence>
<evidence type="ECO:0000256" key="3">
    <source>
        <dbReference type="ARBA" id="ARBA00022989"/>
    </source>
</evidence>
<keyword evidence="7" id="KW-0732">Signal</keyword>
<dbReference type="Proteomes" id="UP001165065">
    <property type="component" value="Unassembled WGS sequence"/>
</dbReference>
<comment type="similarity">
    <text evidence="5">Belongs to the SURF1 family.</text>
</comment>
<dbReference type="EMBL" id="BRYA01000547">
    <property type="protein sequence ID" value="GMI22396.1"/>
    <property type="molecule type" value="Genomic_DNA"/>
</dbReference>
<feature type="chain" id="PRO_5040953175" description="SURF1-like protein" evidence="7">
    <location>
        <begin position="17"/>
        <end position="266"/>
    </location>
</feature>
<keyword evidence="5" id="KW-0496">Mitochondrion</keyword>
<gene>
    <name evidence="8" type="ORF">TrCOL_g248</name>
</gene>
<evidence type="ECO:0000256" key="6">
    <source>
        <dbReference type="SAM" id="MobiDB-lite"/>
    </source>
</evidence>
<evidence type="ECO:0000256" key="4">
    <source>
        <dbReference type="ARBA" id="ARBA00023136"/>
    </source>
</evidence>
<accession>A0A9W7FXD4</accession>
<keyword evidence="9" id="KW-1185">Reference proteome</keyword>
<name>A0A9W7FXD4_9STRA</name>
<comment type="function">
    <text evidence="5">Probably involved in the biogenesis of the COX complex.</text>
</comment>
<comment type="subcellular location">
    <subcellularLocation>
        <location evidence="1">Membrane</location>
    </subcellularLocation>
    <subcellularLocation>
        <location evidence="5">Mitochondrion inner membrane</location>
        <topology evidence="5">Multi-pass membrane protein</topology>
    </subcellularLocation>
</comment>
<keyword evidence="3" id="KW-1133">Transmembrane helix</keyword>
<dbReference type="PANTHER" id="PTHR23427:SF2">
    <property type="entry name" value="SURFEIT LOCUS PROTEIN 1"/>
    <property type="match status" value="1"/>
</dbReference>
<dbReference type="InterPro" id="IPR045214">
    <property type="entry name" value="Surf1/Surf4"/>
</dbReference>
<dbReference type="CDD" id="cd06662">
    <property type="entry name" value="SURF1"/>
    <property type="match status" value="1"/>
</dbReference>
<dbReference type="PANTHER" id="PTHR23427">
    <property type="entry name" value="SURFEIT LOCUS PROTEIN"/>
    <property type="match status" value="1"/>
</dbReference>
<feature type="region of interest" description="Disordered" evidence="6">
    <location>
        <begin position="80"/>
        <end position="99"/>
    </location>
</feature>
<dbReference type="PROSITE" id="PS50895">
    <property type="entry name" value="SURF1"/>
    <property type="match status" value="1"/>
</dbReference>
<dbReference type="Pfam" id="PF02104">
    <property type="entry name" value="SURF1"/>
    <property type="match status" value="1"/>
</dbReference>
<dbReference type="GO" id="GO:0005743">
    <property type="term" value="C:mitochondrial inner membrane"/>
    <property type="evidence" value="ECO:0007669"/>
    <property type="project" value="UniProtKB-SubCell"/>
</dbReference>
<evidence type="ECO:0000313" key="9">
    <source>
        <dbReference type="Proteomes" id="UP001165065"/>
    </source>
</evidence>
<keyword evidence="4" id="KW-0472">Membrane</keyword>
<evidence type="ECO:0000256" key="5">
    <source>
        <dbReference type="RuleBase" id="RU363076"/>
    </source>
</evidence>
<protein>
    <recommendedName>
        <fullName evidence="5">SURF1-like protein</fullName>
    </recommendedName>
</protein>